<organism evidence="1 2">
    <name type="scientific">Pyropia yezoensis</name>
    <name type="common">Susabi-nori</name>
    <name type="synonym">Porphyra yezoensis</name>
    <dbReference type="NCBI Taxonomy" id="2788"/>
    <lineage>
        <taxon>Eukaryota</taxon>
        <taxon>Rhodophyta</taxon>
        <taxon>Bangiophyceae</taxon>
        <taxon>Bangiales</taxon>
        <taxon>Bangiaceae</taxon>
        <taxon>Pyropia</taxon>
    </lineage>
</organism>
<dbReference type="EMBL" id="CM020620">
    <property type="protein sequence ID" value="KAK1870341.1"/>
    <property type="molecule type" value="Genomic_DNA"/>
</dbReference>
<proteinExistence type="predicted"/>
<sequence>MEERGGCGPTRAAAGPLSTAGLGCTGHGATNRAAGGVGTLLSRPAHHQLATGRARRRRLRRRSVAAAPAASRTRPSPPPCSRVLRLTPRRNGGTSAGEGLGGSVRTVRVVARPLPCTDRPGGPGDPPAVPGLCTDRRPAPLPRPPPFLDNPPPPSRDRQRRGHSCAPARPQAAAAWNRPRPAAATTAAAAVVAGAAVATTAAATAAAETVAPGAATDRLAGGSATQYGSPPRCPPGALPPPGDKATLACRWVYADDGGETAVRRGQKR</sequence>
<keyword evidence="2" id="KW-1185">Reference proteome</keyword>
<name>A0ACC3CK10_PYRYE</name>
<evidence type="ECO:0000313" key="2">
    <source>
        <dbReference type="Proteomes" id="UP000798662"/>
    </source>
</evidence>
<reference evidence="1" key="1">
    <citation type="submission" date="2019-11" db="EMBL/GenBank/DDBJ databases">
        <title>Nori genome reveals adaptations in red seaweeds to the harsh intertidal environment.</title>
        <authorList>
            <person name="Wang D."/>
            <person name="Mao Y."/>
        </authorList>
    </citation>
    <scope>NUCLEOTIDE SEQUENCE</scope>
    <source>
        <tissue evidence="1">Gametophyte</tissue>
    </source>
</reference>
<evidence type="ECO:0000313" key="1">
    <source>
        <dbReference type="EMBL" id="KAK1870341.1"/>
    </source>
</evidence>
<comment type="caution">
    <text evidence="1">The sequence shown here is derived from an EMBL/GenBank/DDBJ whole genome shotgun (WGS) entry which is preliminary data.</text>
</comment>
<accession>A0ACC3CK10</accession>
<gene>
    <name evidence="1" type="ORF">I4F81_012803</name>
</gene>
<dbReference type="Proteomes" id="UP000798662">
    <property type="component" value="Chromosome 3"/>
</dbReference>
<protein>
    <submittedName>
        <fullName evidence="1">Uncharacterized protein</fullName>
    </submittedName>
</protein>